<evidence type="ECO:0000313" key="2">
    <source>
        <dbReference type="EMBL" id="TQN01595.1"/>
    </source>
</evidence>
<comment type="caution">
    <text evidence="2">The sequence shown here is derived from an EMBL/GenBank/DDBJ whole genome shotgun (WGS) entry which is preliminary data.</text>
</comment>
<evidence type="ECO:0000256" key="1">
    <source>
        <dbReference type="SAM" id="Phobius"/>
    </source>
</evidence>
<feature type="transmembrane region" description="Helical" evidence="1">
    <location>
        <begin position="51"/>
        <end position="71"/>
    </location>
</feature>
<proteinExistence type="predicted"/>
<protein>
    <submittedName>
        <fullName evidence="2">DoxX-like protein</fullName>
    </submittedName>
</protein>
<dbReference type="Pfam" id="PF13781">
    <property type="entry name" value="DoxX_3"/>
    <property type="match status" value="1"/>
</dbReference>
<dbReference type="InterPro" id="IPR025695">
    <property type="entry name" value="DoxX-like"/>
</dbReference>
<keyword evidence="1" id="KW-0812">Transmembrane</keyword>
<feature type="transmembrane region" description="Helical" evidence="1">
    <location>
        <begin position="78"/>
        <end position="96"/>
    </location>
</feature>
<gene>
    <name evidence="2" type="ORF">BDD18_3564</name>
</gene>
<dbReference type="RefSeq" id="WP_142084826.1">
    <property type="nucleotide sequence ID" value="NZ_VFPV01000003.1"/>
</dbReference>
<dbReference type="AlphaFoldDB" id="A0A543L2P2"/>
<feature type="transmembrane region" description="Helical" evidence="1">
    <location>
        <begin position="12"/>
        <end position="31"/>
    </location>
</feature>
<dbReference type="EMBL" id="VFPV01000003">
    <property type="protein sequence ID" value="TQN01595.1"/>
    <property type="molecule type" value="Genomic_DNA"/>
</dbReference>
<dbReference type="Proteomes" id="UP000316993">
    <property type="component" value="Unassembled WGS sequence"/>
</dbReference>
<organism evidence="2 3">
    <name type="scientific">Acidovorax temperans</name>
    <dbReference type="NCBI Taxonomy" id="80878"/>
    <lineage>
        <taxon>Bacteria</taxon>
        <taxon>Pseudomonadati</taxon>
        <taxon>Pseudomonadota</taxon>
        <taxon>Betaproteobacteria</taxon>
        <taxon>Burkholderiales</taxon>
        <taxon>Comamonadaceae</taxon>
        <taxon>Acidovorax</taxon>
    </lineage>
</organism>
<keyword evidence="1" id="KW-0472">Membrane</keyword>
<accession>A0A543L2P2</accession>
<keyword evidence="1" id="KW-1133">Transmembrane helix</keyword>
<sequence>MSAKTKAAPSLGLLRYSLVVVWLATAFVSVWELHGQSLDLLAKLPRPLQRWATAVVLAGAAVDAVIGLWLAWRPSRMAYATALAVMIGMTLAATAIDPGWWLHPLGPLTKNLPITAILWVLWRASPASPARHTAPPPARQPS</sequence>
<name>A0A543L2P2_9BURK</name>
<reference evidence="2 3" key="1">
    <citation type="submission" date="2019-06" db="EMBL/GenBank/DDBJ databases">
        <title>Genomic Encyclopedia of Archaeal and Bacterial Type Strains, Phase II (KMG-II): from individual species to whole genera.</title>
        <authorList>
            <person name="Goeker M."/>
        </authorList>
    </citation>
    <scope>NUCLEOTIDE SEQUENCE [LARGE SCALE GENOMIC DNA]</scope>
    <source>
        <strain evidence="2 3">DSM 7270</strain>
    </source>
</reference>
<evidence type="ECO:0000313" key="3">
    <source>
        <dbReference type="Proteomes" id="UP000316993"/>
    </source>
</evidence>